<dbReference type="SMART" id="SM00245">
    <property type="entry name" value="TSPc"/>
    <property type="match status" value="1"/>
</dbReference>
<evidence type="ECO:0000313" key="3">
    <source>
        <dbReference type="EMBL" id="KGN97616.1"/>
    </source>
</evidence>
<reference evidence="3 4" key="1">
    <citation type="submission" date="2014-08" db="EMBL/GenBank/DDBJ databases">
        <title>Porphyromonas gingivicanis strain:COT-022_OH1391 Genome sequencing.</title>
        <authorList>
            <person name="Wallis C."/>
            <person name="Deusch O."/>
            <person name="O'Flynn C."/>
            <person name="Davis I."/>
            <person name="Jospin G."/>
            <person name="Darling A.E."/>
            <person name="Coil D.A."/>
            <person name="Alexiev A."/>
            <person name="Horsfall A."/>
            <person name="Kirkwood N."/>
            <person name="Harris S."/>
            <person name="Eisen J.A."/>
        </authorList>
    </citation>
    <scope>NUCLEOTIDE SEQUENCE [LARGE SCALE GENOMIC DNA]</scope>
    <source>
        <strain evidence="4">COT-022 OH1391</strain>
    </source>
</reference>
<dbReference type="Gene3D" id="3.30.750.44">
    <property type="match status" value="1"/>
</dbReference>
<dbReference type="OrthoDB" id="6397760at2"/>
<dbReference type="GO" id="GO:0008236">
    <property type="term" value="F:serine-type peptidase activity"/>
    <property type="evidence" value="ECO:0007669"/>
    <property type="project" value="InterPro"/>
</dbReference>
<dbReference type="Proteomes" id="UP000030134">
    <property type="component" value="Unassembled WGS sequence"/>
</dbReference>
<organism evidence="3 4">
    <name type="scientific">Porphyromonas gingivicanis</name>
    <dbReference type="NCBI Taxonomy" id="266762"/>
    <lineage>
        <taxon>Bacteria</taxon>
        <taxon>Pseudomonadati</taxon>
        <taxon>Bacteroidota</taxon>
        <taxon>Bacteroidia</taxon>
        <taxon>Bacteroidales</taxon>
        <taxon>Porphyromonadaceae</taxon>
        <taxon>Porphyromonas</taxon>
    </lineage>
</organism>
<dbReference type="EMBL" id="JQZW01000012">
    <property type="protein sequence ID" value="KGN97616.1"/>
    <property type="molecule type" value="Genomic_DNA"/>
</dbReference>
<dbReference type="InterPro" id="IPR028204">
    <property type="entry name" value="Tricorn_C1"/>
</dbReference>
<gene>
    <name evidence="3" type="ORF">HQ36_07020</name>
</gene>
<dbReference type="Pfam" id="PF03572">
    <property type="entry name" value="Peptidase_S41"/>
    <property type="match status" value="1"/>
</dbReference>
<keyword evidence="1" id="KW-0732">Signal</keyword>
<evidence type="ECO:0000256" key="1">
    <source>
        <dbReference type="SAM" id="SignalP"/>
    </source>
</evidence>
<sequence>MKHIIFGLLLLLALMSSCSTRSDYDPSPQRNYDALWKILDEGYCYFDEKLPKDSTWADMYQKHLPKIYAGMTQDSLFDVMSELLAELKDGHVNLFASFDLSRYTQWHSNYPSHLNTKVRSLYLGDKYRIAGGLYYTPLRYLNHEKDSIGYIVYNSFSSSITLSNIASAFIRLKDCKGLIIDIRNNGGGQINYSSLLAAHFAPKRILTGYMRHKTGPGHYDFSTPSPVYLDTLKQGVKWFRPVVVLVNRGVYSAANDFAVVTKELPYVTLMGDKTGGGGGLPASSELPNGWAVRYSSSILTDARDQSIEFGIEPHYYISLKEEDIAQGKDTLIEEAIIYIHRKIQKAKRTGYYEK</sequence>
<dbReference type="PROSITE" id="PS51257">
    <property type="entry name" value="PROKAR_LIPOPROTEIN"/>
    <property type="match status" value="1"/>
</dbReference>
<feature type="chain" id="PRO_5001986959" evidence="1">
    <location>
        <begin position="22"/>
        <end position="354"/>
    </location>
</feature>
<dbReference type="PANTHER" id="PTHR11261">
    <property type="entry name" value="INTERPHOTORECEPTOR RETINOID-BINDING PROTEIN"/>
    <property type="match status" value="1"/>
</dbReference>
<dbReference type="CDD" id="cd07563">
    <property type="entry name" value="Peptidase_S41_IRBP"/>
    <property type="match status" value="1"/>
</dbReference>
<dbReference type="InterPro" id="IPR029045">
    <property type="entry name" value="ClpP/crotonase-like_dom_sf"/>
</dbReference>
<protein>
    <submittedName>
        <fullName evidence="3">Peptidase S41</fullName>
    </submittedName>
</protein>
<keyword evidence="4" id="KW-1185">Reference proteome</keyword>
<evidence type="ECO:0000313" key="4">
    <source>
        <dbReference type="Proteomes" id="UP000030134"/>
    </source>
</evidence>
<dbReference type="InterPro" id="IPR005151">
    <property type="entry name" value="Tail-specific_protease"/>
</dbReference>
<feature type="signal peptide" evidence="1">
    <location>
        <begin position="1"/>
        <end position="21"/>
    </location>
</feature>
<dbReference type="eggNOG" id="COG0793">
    <property type="taxonomic scope" value="Bacteria"/>
</dbReference>
<dbReference type="RefSeq" id="WP_036884648.1">
    <property type="nucleotide sequence ID" value="NZ_JQZW01000012.1"/>
</dbReference>
<dbReference type="Gene3D" id="3.90.226.10">
    <property type="entry name" value="2-enoyl-CoA Hydratase, Chain A, domain 1"/>
    <property type="match status" value="1"/>
</dbReference>
<dbReference type="SUPFAM" id="SSF52096">
    <property type="entry name" value="ClpP/crotonase"/>
    <property type="match status" value="1"/>
</dbReference>
<name>A0A0A2G2Y7_9PORP</name>
<dbReference type="Pfam" id="PF14684">
    <property type="entry name" value="Tricorn_C1"/>
    <property type="match status" value="1"/>
</dbReference>
<comment type="caution">
    <text evidence="3">The sequence shown here is derived from an EMBL/GenBank/DDBJ whole genome shotgun (WGS) entry which is preliminary data.</text>
</comment>
<dbReference type="GO" id="GO:0006508">
    <property type="term" value="P:proteolysis"/>
    <property type="evidence" value="ECO:0007669"/>
    <property type="project" value="InterPro"/>
</dbReference>
<dbReference type="PANTHER" id="PTHR11261:SF3">
    <property type="entry name" value="RETINOL-BINDING PROTEIN 3"/>
    <property type="match status" value="1"/>
</dbReference>
<accession>A0A0A2G2Y7</accession>
<proteinExistence type="predicted"/>
<evidence type="ECO:0000259" key="2">
    <source>
        <dbReference type="SMART" id="SM00245"/>
    </source>
</evidence>
<dbReference type="AlphaFoldDB" id="A0A0A2G2Y7"/>
<feature type="domain" description="Tail specific protease" evidence="2">
    <location>
        <begin position="116"/>
        <end position="318"/>
    </location>
</feature>
<dbReference type="STRING" id="266762.HQ36_07020"/>